<evidence type="ECO:0000256" key="1">
    <source>
        <dbReference type="SAM" id="Phobius"/>
    </source>
</evidence>
<dbReference type="eggNOG" id="arCOG06052">
    <property type="taxonomic scope" value="Archaea"/>
</dbReference>
<feature type="transmembrane region" description="Helical" evidence="1">
    <location>
        <begin position="108"/>
        <end position="127"/>
    </location>
</feature>
<keyword evidence="1" id="KW-1133">Transmembrane helix</keyword>
<gene>
    <name evidence="2" type="ordered locus">VMUT_1144</name>
</gene>
<dbReference type="RefSeq" id="WP_013604511.1">
    <property type="nucleotide sequence ID" value="NC_015151.1"/>
</dbReference>
<evidence type="ECO:0000313" key="2">
    <source>
        <dbReference type="EMBL" id="ADY01349.1"/>
    </source>
</evidence>
<dbReference type="AlphaFoldDB" id="F0QYB2"/>
<dbReference type="KEGG" id="vmo:VMUT_1144"/>
<dbReference type="HOGENOM" id="CLU_1933379_0_0_2"/>
<keyword evidence="1" id="KW-0472">Membrane</keyword>
<dbReference type="OrthoDB" id="57559at2157"/>
<reference evidence="2 3" key="1">
    <citation type="journal article" date="2011" name="J. Bacteriol.">
        <title>Complete genome sequence of 'Vulcanisaeta moutnovskia' strain 768-28, a novel member of the hyperthermophilic crenarchaeal genus vulcanisaeta.</title>
        <authorList>
            <person name="Gumerov V.M."/>
            <person name="Mardanov A.V."/>
            <person name="Beletsky A.V."/>
            <person name="Prokofeva M.I."/>
            <person name="Bonch-Osmolovskaya E.A."/>
            <person name="Ravin N.V."/>
            <person name="Skryabin K.G."/>
        </authorList>
    </citation>
    <scope>NUCLEOTIDE SEQUENCE [LARGE SCALE GENOMIC DNA]</scope>
    <source>
        <strain evidence="2 3">768-28</strain>
    </source>
</reference>
<dbReference type="Proteomes" id="UP000007485">
    <property type="component" value="Chromosome"/>
</dbReference>
<proteinExistence type="predicted"/>
<name>F0QYB2_VULM7</name>
<evidence type="ECO:0008006" key="4">
    <source>
        <dbReference type="Google" id="ProtNLM"/>
    </source>
</evidence>
<accession>F0QYB2</accession>
<organism evidence="2 3">
    <name type="scientific">Vulcanisaeta moutnovskia (strain 768-28)</name>
    <dbReference type="NCBI Taxonomy" id="985053"/>
    <lineage>
        <taxon>Archaea</taxon>
        <taxon>Thermoproteota</taxon>
        <taxon>Thermoprotei</taxon>
        <taxon>Thermoproteales</taxon>
        <taxon>Thermoproteaceae</taxon>
        <taxon>Vulcanisaeta</taxon>
    </lineage>
</organism>
<keyword evidence="1" id="KW-0812">Transmembrane</keyword>
<evidence type="ECO:0000313" key="3">
    <source>
        <dbReference type="Proteomes" id="UP000007485"/>
    </source>
</evidence>
<protein>
    <recommendedName>
        <fullName evidence="4">Thermopsin</fullName>
    </recommendedName>
</protein>
<dbReference type="GeneID" id="10288796"/>
<keyword evidence="3" id="KW-1185">Reference proteome</keyword>
<dbReference type="EMBL" id="CP002529">
    <property type="protein sequence ID" value="ADY01349.1"/>
    <property type="molecule type" value="Genomic_DNA"/>
</dbReference>
<sequence length="130" mass="14430">MSITVTPMTYSVTFVESGLPQDTQWIVYLNGHEESSTSNEIVFNEPNGYYQFTISSVSGYVPTPSGGNVTVNNGNVIITVYFTQAPNYQPQPKQTTSTFTPALTLNDLIIAIVILLIIILIIEVLRLRKR</sequence>